<gene>
    <name evidence="9" type="ORF">HMPREF0647_05445</name>
</gene>
<comment type="similarity">
    <text evidence="1 6">Belongs to the sigma-70 factor family. ECF subfamily.</text>
</comment>
<dbReference type="GO" id="GO:0003677">
    <property type="term" value="F:DNA binding"/>
    <property type="evidence" value="ECO:0007669"/>
    <property type="project" value="UniProtKB-KW"/>
</dbReference>
<dbReference type="InterPro" id="IPR036388">
    <property type="entry name" value="WH-like_DNA-bd_sf"/>
</dbReference>
<dbReference type="CDD" id="cd06171">
    <property type="entry name" value="Sigma70_r4"/>
    <property type="match status" value="1"/>
</dbReference>
<reference evidence="9 10" key="1">
    <citation type="submission" date="2014-07" db="EMBL/GenBank/DDBJ databases">
        <authorList>
            <person name="McCorrison J."/>
            <person name="Sanka R."/>
            <person name="Torralba M."/>
            <person name="Gillis M."/>
            <person name="Haft D.H."/>
            <person name="Methe B."/>
            <person name="Sutton G."/>
            <person name="Nelson K.E."/>
        </authorList>
    </citation>
    <scope>NUCLEOTIDE SEQUENCE [LARGE SCALE GENOMIC DNA]</scope>
    <source>
        <strain evidence="9 10">DNF00320</strain>
    </source>
</reference>
<dbReference type="GeneID" id="78531574"/>
<keyword evidence="5 6" id="KW-0804">Transcription</keyword>
<dbReference type="Gene3D" id="1.10.10.10">
    <property type="entry name" value="Winged helix-like DNA-binding domain superfamily/Winged helix DNA-binding domain"/>
    <property type="match status" value="1"/>
</dbReference>
<comment type="caution">
    <text evidence="9">The sequence shown here is derived from an EMBL/GenBank/DDBJ whole genome shotgun (WGS) entry which is preliminary data.</text>
</comment>
<name>A0A096CHN0_9BACT</name>
<evidence type="ECO:0000256" key="3">
    <source>
        <dbReference type="ARBA" id="ARBA00023082"/>
    </source>
</evidence>
<evidence type="ECO:0000259" key="8">
    <source>
        <dbReference type="Pfam" id="PF08281"/>
    </source>
</evidence>
<dbReference type="Pfam" id="PF08281">
    <property type="entry name" value="Sigma70_r4_2"/>
    <property type="match status" value="1"/>
</dbReference>
<proteinExistence type="inferred from homology"/>
<dbReference type="Pfam" id="PF04542">
    <property type="entry name" value="Sigma70_r2"/>
    <property type="match status" value="1"/>
</dbReference>
<evidence type="ECO:0000259" key="7">
    <source>
        <dbReference type="Pfam" id="PF04542"/>
    </source>
</evidence>
<protein>
    <recommendedName>
        <fullName evidence="6">RNA polymerase sigma factor</fullName>
    </recommendedName>
</protein>
<accession>A0A096CHN0</accession>
<dbReference type="SUPFAM" id="SSF88946">
    <property type="entry name" value="Sigma2 domain of RNA polymerase sigma factors"/>
    <property type="match status" value="1"/>
</dbReference>
<evidence type="ECO:0000313" key="10">
    <source>
        <dbReference type="Proteomes" id="UP000029525"/>
    </source>
</evidence>
<evidence type="ECO:0000256" key="1">
    <source>
        <dbReference type="ARBA" id="ARBA00010641"/>
    </source>
</evidence>
<dbReference type="InterPro" id="IPR013324">
    <property type="entry name" value="RNA_pol_sigma_r3/r4-like"/>
</dbReference>
<evidence type="ECO:0000256" key="6">
    <source>
        <dbReference type="RuleBase" id="RU000716"/>
    </source>
</evidence>
<feature type="domain" description="RNA polymerase sigma factor 70 region 4 type 2" evidence="8">
    <location>
        <begin position="123"/>
        <end position="173"/>
    </location>
</feature>
<evidence type="ECO:0000256" key="4">
    <source>
        <dbReference type="ARBA" id="ARBA00023125"/>
    </source>
</evidence>
<dbReference type="EMBL" id="JRNQ01000028">
    <property type="protein sequence ID" value="KGF44774.1"/>
    <property type="molecule type" value="Genomic_DNA"/>
</dbReference>
<sequence length="182" mass="21225">MKTLNDSDLLPLLTDPQQRSKGFSILVNQYSQPLYWKIRSIVFKHEDADDILQNTFIKIWSSLEKFEGKSKLSTWLYRIAINETLDFLRHEKRRIQANQNPEDDAVNHLIADDYFDSDNGQAILQTAIASLPDVQRTVFTLRYYDEMKYSEMSKILNTSEGALKASYHIAVQKITDFVKKQE</sequence>
<dbReference type="GO" id="GO:0006352">
    <property type="term" value="P:DNA-templated transcription initiation"/>
    <property type="evidence" value="ECO:0007669"/>
    <property type="project" value="InterPro"/>
</dbReference>
<dbReference type="SUPFAM" id="SSF88659">
    <property type="entry name" value="Sigma3 and sigma4 domains of RNA polymerase sigma factors"/>
    <property type="match status" value="1"/>
</dbReference>
<dbReference type="GO" id="GO:0016987">
    <property type="term" value="F:sigma factor activity"/>
    <property type="evidence" value="ECO:0007669"/>
    <property type="project" value="UniProtKB-KW"/>
</dbReference>
<dbReference type="Proteomes" id="UP000029525">
    <property type="component" value="Unassembled WGS sequence"/>
</dbReference>
<dbReference type="InterPro" id="IPR013325">
    <property type="entry name" value="RNA_pol_sigma_r2"/>
</dbReference>
<dbReference type="InterPro" id="IPR039425">
    <property type="entry name" value="RNA_pol_sigma-70-like"/>
</dbReference>
<dbReference type="OrthoDB" id="9780326at2"/>
<organism evidence="9 10">
    <name type="scientific">Prevotella bivia DNF00320</name>
    <dbReference type="NCBI Taxonomy" id="1401068"/>
    <lineage>
        <taxon>Bacteria</taxon>
        <taxon>Pseudomonadati</taxon>
        <taxon>Bacteroidota</taxon>
        <taxon>Bacteroidia</taxon>
        <taxon>Bacteroidales</taxon>
        <taxon>Prevotellaceae</taxon>
        <taxon>Prevotella</taxon>
    </lineage>
</organism>
<dbReference type="Gene3D" id="1.10.1740.10">
    <property type="match status" value="1"/>
</dbReference>
<dbReference type="InterPro" id="IPR007627">
    <property type="entry name" value="RNA_pol_sigma70_r2"/>
</dbReference>
<dbReference type="InterPro" id="IPR013249">
    <property type="entry name" value="RNA_pol_sigma70_r4_t2"/>
</dbReference>
<dbReference type="AlphaFoldDB" id="A0A096CHN0"/>
<dbReference type="InterPro" id="IPR000838">
    <property type="entry name" value="RNA_pol_sigma70_ECF_CS"/>
</dbReference>
<dbReference type="PANTHER" id="PTHR43133">
    <property type="entry name" value="RNA POLYMERASE ECF-TYPE SIGMA FACTO"/>
    <property type="match status" value="1"/>
</dbReference>
<dbReference type="InterPro" id="IPR014284">
    <property type="entry name" value="RNA_pol_sigma-70_dom"/>
</dbReference>
<keyword evidence="3 6" id="KW-0731">Sigma factor</keyword>
<dbReference type="PANTHER" id="PTHR43133:SF51">
    <property type="entry name" value="RNA POLYMERASE SIGMA FACTOR"/>
    <property type="match status" value="1"/>
</dbReference>
<feature type="domain" description="RNA polymerase sigma-70 region 2" evidence="7">
    <location>
        <begin position="26"/>
        <end position="94"/>
    </location>
</feature>
<keyword evidence="2 6" id="KW-0805">Transcription regulation</keyword>
<evidence type="ECO:0000313" key="9">
    <source>
        <dbReference type="EMBL" id="KGF44774.1"/>
    </source>
</evidence>
<evidence type="ECO:0000256" key="2">
    <source>
        <dbReference type="ARBA" id="ARBA00023015"/>
    </source>
</evidence>
<dbReference type="NCBIfam" id="TIGR02937">
    <property type="entry name" value="sigma70-ECF"/>
    <property type="match status" value="1"/>
</dbReference>
<evidence type="ECO:0000256" key="5">
    <source>
        <dbReference type="ARBA" id="ARBA00023163"/>
    </source>
</evidence>
<keyword evidence="4 6" id="KW-0238">DNA-binding</keyword>
<dbReference type="RefSeq" id="WP_004337535.1">
    <property type="nucleotide sequence ID" value="NZ_JRNQ01000028.1"/>
</dbReference>
<dbReference type="PROSITE" id="PS01063">
    <property type="entry name" value="SIGMA70_ECF"/>
    <property type="match status" value="1"/>
</dbReference>